<dbReference type="AlphaFoldDB" id="A0A381P9A4"/>
<dbReference type="Gene3D" id="3.50.30.30">
    <property type="match status" value="1"/>
</dbReference>
<feature type="domain" description="PDZ" evidence="1">
    <location>
        <begin position="536"/>
        <end position="570"/>
    </location>
</feature>
<protein>
    <recommendedName>
        <fullName evidence="1">PDZ domain-containing protein</fullName>
    </recommendedName>
</protein>
<evidence type="ECO:0000259" key="1">
    <source>
        <dbReference type="PROSITE" id="PS50106"/>
    </source>
</evidence>
<evidence type="ECO:0000313" key="2">
    <source>
        <dbReference type="EMBL" id="SUZ63500.1"/>
    </source>
</evidence>
<dbReference type="PANTHER" id="PTHR12147">
    <property type="entry name" value="METALLOPEPTIDASE M28 FAMILY MEMBER"/>
    <property type="match status" value="1"/>
</dbReference>
<dbReference type="PANTHER" id="PTHR12147:SF26">
    <property type="entry name" value="PEPTIDASE M28 DOMAIN-CONTAINING PROTEIN"/>
    <property type="match status" value="1"/>
</dbReference>
<reference evidence="2" key="1">
    <citation type="submission" date="2018-05" db="EMBL/GenBank/DDBJ databases">
        <authorList>
            <person name="Lanie J.A."/>
            <person name="Ng W.-L."/>
            <person name="Kazmierczak K.M."/>
            <person name="Andrzejewski T.M."/>
            <person name="Davidsen T.M."/>
            <person name="Wayne K.J."/>
            <person name="Tettelin H."/>
            <person name="Glass J.I."/>
            <person name="Rusch D."/>
            <person name="Podicherti R."/>
            <person name="Tsui H.-C.T."/>
            <person name="Winkler M.E."/>
        </authorList>
    </citation>
    <scope>NUCLEOTIDE SEQUENCE</scope>
</reference>
<dbReference type="Pfam" id="PF17820">
    <property type="entry name" value="PDZ_6"/>
    <property type="match status" value="1"/>
</dbReference>
<dbReference type="Gene3D" id="2.30.42.10">
    <property type="match status" value="1"/>
</dbReference>
<dbReference type="SMART" id="SM00228">
    <property type="entry name" value="PDZ"/>
    <property type="match status" value="1"/>
</dbReference>
<dbReference type="GO" id="GO:0006508">
    <property type="term" value="P:proteolysis"/>
    <property type="evidence" value="ECO:0007669"/>
    <property type="project" value="InterPro"/>
</dbReference>
<dbReference type="SUPFAM" id="SSF53187">
    <property type="entry name" value="Zn-dependent exopeptidases"/>
    <property type="match status" value="1"/>
</dbReference>
<dbReference type="Pfam" id="PF04389">
    <property type="entry name" value="Peptidase_M28"/>
    <property type="match status" value="1"/>
</dbReference>
<dbReference type="InterPro" id="IPR001478">
    <property type="entry name" value="PDZ"/>
</dbReference>
<name>A0A381P9A4_9ZZZZ</name>
<dbReference type="SUPFAM" id="SSF50156">
    <property type="entry name" value="PDZ domain-like"/>
    <property type="match status" value="1"/>
</dbReference>
<dbReference type="InterPro" id="IPR007484">
    <property type="entry name" value="Peptidase_M28"/>
</dbReference>
<dbReference type="InterPro" id="IPR045175">
    <property type="entry name" value="M28_fam"/>
</dbReference>
<dbReference type="InterPro" id="IPR041489">
    <property type="entry name" value="PDZ_6"/>
</dbReference>
<dbReference type="SUPFAM" id="SSF52025">
    <property type="entry name" value="PA domain"/>
    <property type="match status" value="1"/>
</dbReference>
<gene>
    <name evidence="2" type="ORF">METZ01_LOCUS16354</name>
</gene>
<accession>A0A381P9A4</accession>
<dbReference type="InterPro" id="IPR046450">
    <property type="entry name" value="PA_dom_sf"/>
</dbReference>
<organism evidence="2">
    <name type="scientific">marine metagenome</name>
    <dbReference type="NCBI Taxonomy" id="408172"/>
    <lineage>
        <taxon>unclassified sequences</taxon>
        <taxon>metagenomes</taxon>
        <taxon>ecological metagenomes</taxon>
    </lineage>
</organism>
<sequence length="607" mass="65323">MTKRCRVQFSVAVFVVAVSAFVGPVVAQEGWRTQPHVEALAADALRGRLTGSDGAQGAADYIVGQLHTIGAAVLPGQSDFRLPFEFTAGVNDAGTSLTLNFDTTWNSSDDVQALSFSDSTEVEGEVVFAGYGLVVPDSQDFGYDSYATLDVTDKIVVVLRYFPEDVDQELRNILARYSGLRYKAMAARQRGAKALLVLTGPRSPNAGLTIPMTFDTAISRSGIVAASMSAPVGESLFEHVSDRTVEEIQAELDTGNPHVAGFSIDGVQLTLDVRVTREQRTGFNVVGYLPPSAMPAVTVDQKPYVLLGAHYDHLGLGLQGNSLARDSERGEIHNGADDNASGVAAVIEIGRALAGTDRRRGVILAFWSGEELGLLGSANFADTEPVPMPDISGYLNFDMVGRARDNRLALQAVGSSTAWEGLIEQANVPVGFNVQIQHDPYLPTDVMSFNGAEVPSLNFFTGSHSDYHRPSDDASAVNYEDLDRVVRLGTIIVRNVSNRNTPLDFVRVEQVEQQGQRASLRAFTGTIPDYTAEVEGLLLGGVIEGGPAAKAGLQEGDVVIEFAGQSITNIYDYTYALDAVKVDEIITVVFLRDGERHEITMTPTARR</sequence>
<dbReference type="InterPro" id="IPR036034">
    <property type="entry name" value="PDZ_sf"/>
</dbReference>
<proteinExistence type="predicted"/>
<dbReference type="PROSITE" id="PS50106">
    <property type="entry name" value="PDZ"/>
    <property type="match status" value="1"/>
</dbReference>
<dbReference type="Gene3D" id="3.40.630.10">
    <property type="entry name" value="Zn peptidases"/>
    <property type="match status" value="1"/>
</dbReference>
<dbReference type="EMBL" id="UINC01000917">
    <property type="protein sequence ID" value="SUZ63500.1"/>
    <property type="molecule type" value="Genomic_DNA"/>
</dbReference>
<dbReference type="GO" id="GO:0008235">
    <property type="term" value="F:metalloexopeptidase activity"/>
    <property type="evidence" value="ECO:0007669"/>
    <property type="project" value="InterPro"/>
</dbReference>